<dbReference type="Proteomes" id="UP000799539">
    <property type="component" value="Unassembled WGS sequence"/>
</dbReference>
<proteinExistence type="predicted"/>
<sequence length="247" mass="28062">MEARWEQFRADVHNILREQDRMLRIKLEENQASRRTLAQEDELHELQREEIRTNFASIANKKEAVMRGEPVDVDEVDPLRLSTRKRRRSMFGIGSEPGQQSAGHDTGPSQSVVRSADDLNEEVNDNNGAKDASGIPQSNHSRGPTVDLERIHDKFPTVIRLDGVWVEVSCAVCGANESKWGVFKSLVSFRTHHTSRHPLVHFTGLGFCTRRVVSDTDVQKMKEGREPEVPIVVKKSWVQSQAQTIQF</sequence>
<name>A0A6A6F1M4_9PEZI</name>
<keyword evidence="3" id="KW-1185">Reference proteome</keyword>
<evidence type="ECO:0000313" key="2">
    <source>
        <dbReference type="EMBL" id="KAF2207672.1"/>
    </source>
</evidence>
<dbReference type="EMBL" id="ML992701">
    <property type="protein sequence ID" value="KAF2207672.1"/>
    <property type="molecule type" value="Genomic_DNA"/>
</dbReference>
<evidence type="ECO:0000313" key="3">
    <source>
        <dbReference type="Proteomes" id="UP000799539"/>
    </source>
</evidence>
<reference evidence="2" key="1">
    <citation type="journal article" date="2020" name="Stud. Mycol.">
        <title>101 Dothideomycetes genomes: a test case for predicting lifestyles and emergence of pathogens.</title>
        <authorList>
            <person name="Haridas S."/>
            <person name="Albert R."/>
            <person name="Binder M."/>
            <person name="Bloem J."/>
            <person name="Labutti K."/>
            <person name="Salamov A."/>
            <person name="Andreopoulos B."/>
            <person name="Baker S."/>
            <person name="Barry K."/>
            <person name="Bills G."/>
            <person name="Bluhm B."/>
            <person name="Cannon C."/>
            <person name="Castanera R."/>
            <person name="Culley D."/>
            <person name="Daum C."/>
            <person name="Ezra D."/>
            <person name="Gonzalez J."/>
            <person name="Henrissat B."/>
            <person name="Kuo A."/>
            <person name="Liang C."/>
            <person name="Lipzen A."/>
            <person name="Lutzoni F."/>
            <person name="Magnuson J."/>
            <person name="Mondo S."/>
            <person name="Nolan M."/>
            <person name="Ohm R."/>
            <person name="Pangilinan J."/>
            <person name="Park H.-J."/>
            <person name="Ramirez L."/>
            <person name="Alfaro M."/>
            <person name="Sun H."/>
            <person name="Tritt A."/>
            <person name="Yoshinaga Y."/>
            <person name="Zwiers L.-H."/>
            <person name="Turgeon B."/>
            <person name="Goodwin S."/>
            <person name="Spatafora J."/>
            <person name="Crous P."/>
            <person name="Grigoriev I."/>
        </authorList>
    </citation>
    <scope>NUCLEOTIDE SEQUENCE</scope>
    <source>
        <strain evidence="2">SCOH1-5</strain>
    </source>
</reference>
<accession>A0A6A6F1M4</accession>
<feature type="region of interest" description="Disordered" evidence="1">
    <location>
        <begin position="86"/>
        <end position="146"/>
    </location>
</feature>
<gene>
    <name evidence="2" type="ORF">CERZMDRAFT_102159</name>
</gene>
<organism evidence="2 3">
    <name type="scientific">Cercospora zeae-maydis SCOH1-5</name>
    <dbReference type="NCBI Taxonomy" id="717836"/>
    <lineage>
        <taxon>Eukaryota</taxon>
        <taxon>Fungi</taxon>
        <taxon>Dikarya</taxon>
        <taxon>Ascomycota</taxon>
        <taxon>Pezizomycotina</taxon>
        <taxon>Dothideomycetes</taxon>
        <taxon>Dothideomycetidae</taxon>
        <taxon>Mycosphaerellales</taxon>
        <taxon>Mycosphaerellaceae</taxon>
        <taxon>Cercospora</taxon>
    </lineage>
</organism>
<dbReference type="OrthoDB" id="3633687at2759"/>
<feature type="compositionally biased region" description="Polar residues" evidence="1">
    <location>
        <begin position="97"/>
        <end position="113"/>
    </location>
</feature>
<evidence type="ECO:0000256" key="1">
    <source>
        <dbReference type="SAM" id="MobiDB-lite"/>
    </source>
</evidence>
<dbReference type="AlphaFoldDB" id="A0A6A6F1M4"/>
<protein>
    <submittedName>
        <fullName evidence="2">Uncharacterized protein</fullName>
    </submittedName>
</protein>